<accession>A0A5J9VWA6</accession>
<keyword evidence="3" id="KW-1185">Reference proteome</keyword>
<protein>
    <submittedName>
        <fullName evidence="2">Uncharacterized protein</fullName>
    </submittedName>
</protein>
<feature type="region of interest" description="Disordered" evidence="1">
    <location>
        <begin position="1"/>
        <end position="22"/>
    </location>
</feature>
<name>A0A5J9VWA6_9POAL</name>
<dbReference type="AlphaFoldDB" id="A0A5J9VWA6"/>
<feature type="compositionally biased region" description="Pro residues" evidence="1">
    <location>
        <begin position="9"/>
        <end position="19"/>
    </location>
</feature>
<proteinExistence type="predicted"/>
<gene>
    <name evidence="2" type="ORF">EJB05_13365</name>
</gene>
<dbReference type="Gramene" id="TVU39921">
    <property type="protein sequence ID" value="TVU39921"/>
    <property type="gene ID" value="EJB05_13365"/>
</dbReference>
<comment type="caution">
    <text evidence="2">The sequence shown here is derived from an EMBL/GenBank/DDBJ whole genome shotgun (WGS) entry which is preliminary data.</text>
</comment>
<evidence type="ECO:0000256" key="1">
    <source>
        <dbReference type="SAM" id="MobiDB-lite"/>
    </source>
</evidence>
<organism evidence="2 3">
    <name type="scientific">Eragrostis curvula</name>
    <name type="common">weeping love grass</name>
    <dbReference type="NCBI Taxonomy" id="38414"/>
    <lineage>
        <taxon>Eukaryota</taxon>
        <taxon>Viridiplantae</taxon>
        <taxon>Streptophyta</taxon>
        <taxon>Embryophyta</taxon>
        <taxon>Tracheophyta</taxon>
        <taxon>Spermatophyta</taxon>
        <taxon>Magnoliopsida</taxon>
        <taxon>Liliopsida</taxon>
        <taxon>Poales</taxon>
        <taxon>Poaceae</taxon>
        <taxon>PACMAD clade</taxon>
        <taxon>Chloridoideae</taxon>
        <taxon>Eragrostideae</taxon>
        <taxon>Eragrostidinae</taxon>
        <taxon>Eragrostis</taxon>
    </lineage>
</organism>
<evidence type="ECO:0000313" key="3">
    <source>
        <dbReference type="Proteomes" id="UP000324897"/>
    </source>
</evidence>
<dbReference type="EMBL" id="RWGY01000007">
    <property type="protein sequence ID" value="TVU39921.1"/>
    <property type="molecule type" value="Genomic_DNA"/>
</dbReference>
<dbReference type="Proteomes" id="UP000324897">
    <property type="component" value="Chromosome 4"/>
</dbReference>
<evidence type="ECO:0000313" key="2">
    <source>
        <dbReference type="EMBL" id="TVU39921.1"/>
    </source>
</evidence>
<sequence length="73" mass="7874">MKMLGEDPPGLPESPPAPAPAWTAGIRQVRPVLPQLRPAGLVVVDSVLHRIVHQMNLCSIDHCPSYIKKSEGA</sequence>
<reference evidence="2 3" key="1">
    <citation type="journal article" date="2019" name="Sci. Rep.">
        <title>A high-quality genome of Eragrostis curvula grass provides insights into Poaceae evolution and supports new strategies to enhance forage quality.</title>
        <authorList>
            <person name="Carballo J."/>
            <person name="Santos B.A.C.M."/>
            <person name="Zappacosta D."/>
            <person name="Garbus I."/>
            <person name="Selva J.P."/>
            <person name="Gallo C.A."/>
            <person name="Diaz A."/>
            <person name="Albertini E."/>
            <person name="Caccamo M."/>
            <person name="Echenique V."/>
        </authorList>
    </citation>
    <scope>NUCLEOTIDE SEQUENCE [LARGE SCALE GENOMIC DNA]</scope>
    <source>
        <strain evidence="3">cv. Victoria</strain>
        <tissue evidence="2">Leaf</tissue>
    </source>
</reference>